<accession>A0ABT3Q009</accession>
<dbReference type="PANTHER" id="PTHR43538:SF1">
    <property type="entry name" value="(R)-CITRAMALATE SYNTHASE"/>
    <property type="match status" value="1"/>
</dbReference>
<dbReference type="Gene3D" id="3.20.20.70">
    <property type="entry name" value="Aldolase class I"/>
    <property type="match status" value="1"/>
</dbReference>
<dbReference type="NCBIfam" id="TIGR00977">
    <property type="entry name" value="citramal_synth"/>
    <property type="match status" value="1"/>
</dbReference>
<dbReference type="Gene3D" id="3.30.160.270">
    <property type="match status" value="1"/>
</dbReference>
<keyword evidence="3" id="KW-0028">Amino-acid biosynthesis</keyword>
<evidence type="ECO:0000256" key="4">
    <source>
        <dbReference type="ARBA" id="ARBA00022624"/>
    </source>
</evidence>
<evidence type="ECO:0000256" key="1">
    <source>
        <dbReference type="ARBA" id="ARBA00004743"/>
    </source>
</evidence>
<sequence length="530" mass="58577">MDQQIQIFDTTLRDGTQGEKVAFSAEDKLRIAQRLDSLGIDYIEGGWPGSNPRDMEFFELAGQASFDHAKIVAFGSTCRAHTPPEKDRNLALLVDAGTPAVAIFGKSWLLHVEKALQISAEENLTIIKDSVRYLKEHDKEVIYDAEHFFDGYKANPDYTLSTLKAAEDAGADVLVLCDTNGGTLPHEVSEIVNEVGKQIDAPLGIHAHNDCELGVANALSAVQNGCVHVQGTINGYGERCGNTNLCSLIPNLQLKQNYHCIPTDNLDQLTAVSHFVSEVANLNPDIRQPYVGRSAFAHKGGIHVSAVMKNEETYEHIRPQQVGNSRRVLVSDLSGKSNINYKAEQLGIELEKYGDKVPEIVQKLKQLENKGYQFEAAEASFELLAKKMTGAWEEFFTLEGFRIIAEKNISGNSRTEATLRIKVNDQVEHCAAEGNGPVHALDKALRKALIKFYPEISEMHLTDYKVRVLNEKDGTGADVRVLIDSAKRSDSWGTVGVSHNIIDASWQALTDSFSYYLAKQAKNIHQKEAI</sequence>
<dbReference type="EC" id="2.3.3.21" evidence="8"/>
<proteinExistence type="inferred from homology"/>
<dbReference type="Pfam" id="PF00682">
    <property type="entry name" value="HMGL-like"/>
    <property type="match status" value="1"/>
</dbReference>
<dbReference type="PROSITE" id="PS50991">
    <property type="entry name" value="PYR_CT"/>
    <property type="match status" value="1"/>
</dbReference>
<evidence type="ECO:0000256" key="2">
    <source>
        <dbReference type="ARBA" id="ARBA00006154"/>
    </source>
</evidence>
<keyword evidence="5 9" id="KW-0808">Transferase</keyword>
<gene>
    <name evidence="11" type="primary">cimA</name>
    <name evidence="11" type="ORF">LQ318_10840</name>
</gene>
<comment type="caution">
    <text evidence="11">The sequence shown here is derived from an EMBL/GenBank/DDBJ whole genome shotgun (WGS) entry which is preliminary data.</text>
</comment>
<feature type="domain" description="Pyruvate carboxyltransferase" evidence="10">
    <location>
        <begin position="5"/>
        <end position="267"/>
    </location>
</feature>
<dbReference type="Proteomes" id="UP001207337">
    <property type="component" value="Unassembled WGS sequence"/>
</dbReference>
<keyword evidence="11" id="KW-0012">Acyltransferase</keyword>
<dbReference type="PROSITE" id="PS00815">
    <property type="entry name" value="AIPM_HOMOCIT_SYNTH_1"/>
    <property type="match status" value="1"/>
</dbReference>
<dbReference type="EMBL" id="JAJNDC010000002">
    <property type="protein sequence ID" value="MCW9713403.1"/>
    <property type="molecule type" value="Genomic_DNA"/>
</dbReference>
<dbReference type="InterPro" id="IPR036230">
    <property type="entry name" value="LeuA_allosteric_dom_sf"/>
</dbReference>
<organism evidence="11 12">
    <name type="scientific">Fodinibius salicampi</name>
    <dbReference type="NCBI Taxonomy" id="1920655"/>
    <lineage>
        <taxon>Bacteria</taxon>
        <taxon>Pseudomonadati</taxon>
        <taxon>Balneolota</taxon>
        <taxon>Balneolia</taxon>
        <taxon>Balneolales</taxon>
        <taxon>Balneolaceae</taxon>
        <taxon>Fodinibius</taxon>
    </lineage>
</organism>
<dbReference type="PANTHER" id="PTHR43538">
    <property type="entry name" value="ALPHA-IPM SYNTHASE/HOMOCITRATE SYNTHASE"/>
    <property type="match status" value="1"/>
</dbReference>
<evidence type="ECO:0000256" key="6">
    <source>
        <dbReference type="ARBA" id="ARBA00023304"/>
    </source>
</evidence>
<dbReference type="InterPro" id="IPR054691">
    <property type="entry name" value="LeuA/HCS_post-cat"/>
</dbReference>
<keyword evidence="12" id="KW-1185">Reference proteome</keyword>
<comment type="catalytic activity">
    <reaction evidence="7">
        <text>pyruvate + acetyl-CoA + H2O = (3R)-citramalate + CoA + H(+)</text>
        <dbReference type="Rhea" id="RHEA:19045"/>
        <dbReference type="ChEBI" id="CHEBI:15361"/>
        <dbReference type="ChEBI" id="CHEBI:15377"/>
        <dbReference type="ChEBI" id="CHEBI:15378"/>
        <dbReference type="ChEBI" id="CHEBI:30934"/>
        <dbReference type="ChEBI" id="CHEBI:57287"/>
        <dbReference type="ChEBI" id="CHEBI:57288"/>
        <dbReference type="EC" id="2.3.3.21"/>
    </reaction>
</comment>
<keyword evidence="6" id="KW-0100">Branched-chain amino acid biosynthesis</keyword>
<dbReference type="InterPro" id="IPR013709">
    <property type="entry name" value="2-isopropylmalate_synth_dimer"/>
</dbReference>
<keyword evidence="4" id="KW-0412">Isoleucine biosynthesis</keyword>
<evidence type="ECO:0000256" key="8">
    <source>
        <dbReference type="NCBIfam" id="TIGR00977"/>
    </source>
</evidence>
<dbReference type="Pfam" id="PF22617">
    <property type="entry name" value="HCS_D2"/>
    <property type="match status" value="1"/>
</dbReference>
<evidence type="ECO:0000256" key="5">
    <source>
        <dbReference type="ARBA" id="ARBA00022679"/>
    </source>
</evidence>
<dbReference type="InterPro" id="IPR005675">
    <property type="entry name" value="Citramal_synthase"/>
</dbReference>
<evidence type="ECO:0000313" key="11">
    <source>
        <dbReference type="EMBL" id="MCW9713403.1"/>
    </source>
</evidence>
<dbReference type="InterPro" id="IPR000891">
    <property type="entry name" value="PYR_CT"/>
</dbReference>
<evidence type="ECO:0000259" key="10">
    <source>
        <dbReference type="PROSITE" id="PS50991"/>
    </source>
</evidence>
<dbReference type="CDD" id="cd07941">
    <property type="entry name" value="DRE_TIM_LeuA3"/>
    <property type="match status" value="1"/>
</dbReference>
<dbReference type="RefSeq" id="WP_265790051.1">
    <property type="nucleotide sequence ID" value="NZ_BAABRS010000002.1"/>
</dbReference>
<protein>
    <recommendedName>
        <fullName evidence="8">Citramalate synthase</fullName>
        <ecNumber evidence="8">2.3.3.21</ecNumber>
    </recommendedName>
</protein>
<dbReference type="InterPro" id="IPR013785">
    <property type="entry name" value="Aldolase_TIM"/>
</dbReference>
<dbReference type="SUPFAM" id="SSF51569">
    <property type="entry name" value="Aldolase"/>
    <property type="match status" value="1"/>
</dbReference>
<dbReference type="Gene3D" id="1.10.238.260">
    <property type="match status" value="1"/>
</dbReference>
<evidence type="ECO:0000313" key="12">
    <source>
        <dbReference type="Proteomes" id="UP001207337"/>
    </source>
</evidence>
<reference evidence="11 12" key="1">
    <citation type="submission" date="2021-11" db="EMBL/GenBank/DDBJ databases">
        <title>Aliifidinibius sp. nov., a new bacterium isolated from saline soil.</title>
        <authorList>
            <person name="Galisteo C."/>
            <person name="De La Haba R."/>
            <person name="Sanchez-Porro C."/>
            <person name="Ventosa A."/>
        </authorList>
    </citation>
    <scope>NUCLEOTIDE SEQUENCE [LARGE SCALE GENOMIC DNA]</scope>
    <source>
        <strain evidence="11 12">KACC 190600</strain>
    </source>
</reference>
<evidence type="ECO:0000256" key="7">
    <source>
        <dbReference type="ARBA" id="ARBA00048263"/>
    </source>
</evidence>
<dbReference type="GO" id="GO:0043714">
    <property type="term" value="F:(R)-citramalate synthase activity"/>
    <property type="evidence" value="ECO:0007669"/>
    <property type="project" value="UniProtKB-EC"/>
</dbReference>
<dbReference type="SUPFAM" id="SSF110921">
    <property type="entry name" value="2-isopropylmalate synthase LeuA, allosteric (dimerisation) domain"/>
    <property type="match status" value="1"/>
</dbReference>
<evidence type="ECO:0000256" key="9">
    <source>
        <dbReference type="RuleBase" id="RU003523"/>
    </source>
</evidence>
<dbReference type="Pfam" id="PF08502">
    <property type="entry name" value="LeuA_dimer"/>
    <property type="match status" value="1"/>
</dbReference>
<dbReference type="InterPro" id="IPR002034">
    <property type="entry name" value="AIPM/Hcit_synth_CS"/>
</dbReference>
<comment type="similarity">
    <text evidence="2 9">Belongs to the alpha-IPM synthase/homocitrate synthase family.</text>
</comment>
<name>A0ABT3Q009_9BACT</name>
<dbReference type="SMART" id="SM00917">
    <property type="entry name" value="LeuA_dimer"/>
    <property type="match status" value="1"/>
</dbReference>
<evidence type="ECO:0000256" key="3">
    <source>
        <dbReference type="ARBA" id="ARBA00022605"/>
    </source>
</evidence>
<comment type="pathway">
    <text evidence="1">Amino-acid biosynthesis; L-isoleucine biosynthesis; 2-oxobutanoate from pyruvate: step 1/3.</text>
</comment>